<evidence type="ECO:0000259" key="6">
    <source>
        <dbReference type="PROSITE" id="PS51504"/>
    </source>
</evidence>
<evidence type="ECO:0000256" key="2">
    <source>
        <dbReference type="ARBA" id="ARBA00022454"/>
    </source>
</evidence>
<sequence length="146" mass="15565">VMPLPAAETAGTAQLPSPMAERRCPSHPSTLCMIIEALQAQNEKKGTSVFAIKRFILTKYPTVNPNRLRYLLKQALNKGLSRGDLVRPRNSTAVGATGRFKVSRGYWPRSGGAGGCGATWPHFHLLLPIVSPQESAAQAATGLGGT</sequence>
<keyword evidence="4" id="KW-0539">Nucleus</keyword>
<comment type="subcellular location">
    <subcellularLocation>
        <location evidence="1">Nucleus</location>
    </subcellularLocation>
</comment>
<gene>
    <name evidence="7" type="primary">B4_0</name>
    <name evidence="7" type="ORF">JACJAC_R14748</name>
</gene>
<dbReference type="OrthoDB" id="1110759at2759"/>
<dbReference type="GO" id="GO:0006334">
    <property type="term" value="P:nucleosome assembly"/>
    <property type="evidence" value="ECO:0007669"/>
    <property type="project" value="InterPro"/>
</dbReference>
<reference evidence="7 8" key="1">
    <citation type="submission" date="2019-09" db="EMBL/GenBank/DDBJ databases">
        <title>Bird 10,000 Genomes (B10K) Project - Family phase.</title>
        <authorList>
            <person name="Zhang G."/>
        </authorList>
    </citation>
    <scope>NUCLEOTIDE SEQUENCE [LARGE SCALE GENOMIC DNA]</scope>
    <source>
        <strain evidence="7">B10K-DU-002-59</strain>
        <tissue evidence="7">Muscle</tissue>
    </source>
</reference>
<dbReference type="PANTHER" id="PTHR11467">
    <property type="entry name" value="HISTONE H1"/>
    <property type="match status" value="1"/>
</dbReference>
<dbReference type="SUPFAM" id="SSF46785">
    <property type="entry name" value="Winged helix' DNA-binding domain"/>
    <property type="match status" value="1"/>
</dbReference>
<dbReference type="InterPro" id="IPR005818">
    <property type="entry name" value="Histone_H1/H5_H15"/>
</dbReference>
<dbReference type="SMART" id="SM00526">
    <property type="entry name" value="H15"/>
    <property type="match status" value="1"/>
</dbReference>
<dbReference type="Pfam" id="PF00538">
    <property type="entry name" value="Linker_histone"/>
    <property type="match status" value="1"/>
</dbReference>
<protein>
    <submittedName>
        <fullName evidence="7">B4 protein</fullName>
    </submittedName>
</protein>
<accession>A0A7L2YSV2</accession>
<evidence type="ECO:0000256" key="3">
    <source>
        <dbReference type="ARBA" id="ARBA00023125"/>
    </source>
</evidence>
<dbReference type="Gene3D" id="1.10.10.10">
    <property type="entry name" value="Winged helix-like DNA-binding domain superfamily/Winged helix DNA-binding domain"/>
    <property type="match status" value="1"/>
</dbReference>
<dbReference type="GO" id="GO:0003690">
    <property type="term" value="F:double-stranded DNA binding"/>
    <property type="evidence" value="ECO:0007669"/>
    <property type="project" value="TreeGrafter"/>
</dbReference>
<dbReference type="PANTHER" id="PTHR11467:SF42">
    <property type="entry name" value="HISTONE H1.8"/>
    <property type="match status" value="1"/>
</dbReference>
<dbReference type="AlphaFoldDB" id="A0A7L2YSV2"/>
<dbReference type="PROSITE" id="PS51504">
    <property type="entry name" value="H15"/>
    <property type="match status" value="1"/>
</dbReference>
<evidence type="ECO:0000313" key="7">
    <source>
        <dbReference type="EMBL" id="NXS97645.1"/>
    </source>
</evidence>
<evidence type="ECO:0000313" key="8">
    <source>
        <dbReference type="Proteomes" id="UP000550086"/>
    </source>
</evidence>
<feature type="domain" description="H15" evidence="6">
    <location>
        <begin position="26"/>
        <end position="104"/>
    </location>
</feature>
<dbReference type="FunFam" id="1.10.10.10:FF:000393">
    <property type="entry name" value="Oocyte-specific H1 histone"/>
    <property type="match status" value="1"/>
</dbReference>
<feature type="non-terminal residue" evidence="7">
    <location>
        <position position="1"/>
    </location>
</feature>
<evidence type="ECO:0000256" key="4">
    <source>
        <dbReference type="ARBA" id="ARBA00023242"/>
    </source>
</evidence>
<dbReference type="InterPro" id="IPR036390">
    <property type="entry name" value="WH_DNA-bd_sf"/>
</dbReference>
<keyword evidence="8" id="KW-1185">Reference proteome</keyword>
<dbReference type="InterPro" id="IPR036388">
    <property type="entry name" value="WH-like_DNA-bd_sf"/>
</dbReference>
<dbReference type="GO" id="GO:0030261">
    <property type="term" value="P:chromosome condensation"/>
    <property type="evidence" value="ECO:0007669"/>
    <property type="project" value="TreeGrafter"/>
</dbReference>
<dbReference type="GO" id="GO:0000786">
    <property type="term" value="C:nucleosome"/>
    <property type="evidence" value="ECO:0007669"/>
    <property type="project" value="InterPro"/>
</dbReference>
<keyword evidence="2" id="KW-0158">Chromosome</keyword>
<evidence type="ECO:0000256" key="1">
    <source>
        <dbReference type="ARBA" id="ARBA00004123"/>
    </source>
</evidence>
<keyword evidence="3" id="KW-0238">DNA-binding</keyword>
<dbReference type="EMBL" id="VZTM01022827">
    <property type="protein sequence ID" value="NXS97645.1"/>
    <property type="molecule type" value="Genomic_DNA"/>
</dbReference>
<dbReference type="GO" id="GO:0005634">
    <property type="term" value="C:nucleus"/>
    <property type="evidence" value="ECO:0007669"/>
    <property type="project" value="UniProtKB-SubCell"/>
</dbReference>
<comment type="caution">
    <text evidence="7">The sequence shown here is derived from an EMBL/GenBank/DDBJ whole genome shotgun (WGS) entry which is preliminary data.</text>
</comment>
<name>A0A7L2YSV2_JACJC</name>
<feature type="non-terminal residue" evidence="7">
    <location>
        <position position="146"/>
    </location>
</feature>
<dbReference type="GO" id="GO:0031492">
    <property type="term" value="F:nucleosomal DNA binding"/>
    <property type="evidence" value="ECO:0007669"/>
    <property type="project" value="TreeGrafter"/>
</dbReference>
<feature type="region of interest" description="Disordered" evidence="5">
    <location>
        <begin position="1"/>
        <end position="22"/>
    </location>
</feature>
<evidence type="ECO:0000256" key="5">
    <source>
        <dbReference type="SAM" id="MobiDB-lite"/>
    </source>
</evidence>
<organism evidence="7 8">
    <name type="scientific">Jacana jacana</name>
    <name type="common">Wattled jacana</name>
    <name type="synonym">Parra jacana</name>
    <dbReference type="NCBI Taxonomy" id="54508"/>
    <lineage>
        <taxon>Eukaryota</taxon>
        <taxon>Metazoa</taxon>
        <taxon>Chordata</taxon>
        <taxon>Craniata</taxon>
        <taxon>Vertebrata</taxon>
        <taxon>Euteleostomi</taxon>
        <taxon>Archelosauria</taxon>
        <taxon>Archosauria</taxon>
        <taxon>Dinosauria</taxon>
        <taxon>Saurischia</taxon>
        <taxon>Theropoda</taxon>
        <taxon>Coelurosauria</taxon>
        <taxon>Aves</taxon>
        <taxon>Neognathae</taxon>
        <taxon>Neoaves</taxon>
        <taxon>Charadriiformes</taxon>
        <taxon>Jacanidae</taxon>
        <taxon>Jacana</taxon>
    </lineage>
</organism>
<proteinExistence type="predicted"/>
<dbReference type="Proteomes" id="UP000550086">
    <property type="component" value="Unassembled WGS sequence"/>
</dbReference>
<dbReference type="GO" id="GO:0045910">
    <property type="term" value="P:negative regulation of DNA recombination"/>
    <property type="evidence" value="ECO:0007669"/>
    <property type="project" value="TreeGrafter"/>
</dbReference>
<dbReference type="CDD" id="cd00073">
    <property type="entry name" value="H15"/>
    <property type="match status" value="1"/>
</dbReference>